<evidence type="ECO:0000256" key="2">
    <source>
        <dbReference type="ARBA" id="ARBA00022448"/>
    </source>
</evidence>
<evidence type="ECO:0000259" key="10">
    <source>
        <dbReference type="Pfam" id="PF00593"/>
    </source>
</evidence>
<keyword evidence="13" id="KW-1185">Reference proteome</keyword>
<evidence type="ECO:0000256" key="5">
    <source>
        <dbReference type="ARBA" id="ARBA00023077"/>
    </source>
</evidence>
<keyword evidence="12" id="KW-0675">Receptor</keyword>
<dbReference type="Proteomes" id="UP001336314">
    <property type="component" value="Unassembled WGS sequence"/>
</dbReference>
<sequence>MPAVAVAELNDEEAQEQKPERIQVVGSRIRTDGFDNATPIEIISSEVVADSGLNNLGELLRTSTIASGSNQLTSALTVGYVTAGGSGNESVSMRGLGSNRTLVLLNGRRAGPAGTRGQVAAFDMNTLPVSVVERVEILKDGASSLYGSDAVAGVINIITKRGDDSSINVNFNQPFNSGGERFNLNATLGRTFDRGSYRLMADYRLDSELKRGDRSFFACSERLLFDPVTGERGDPIDPRTGNYHCADAQYGVWMWATGASNVPAGVKAQYDYDGFFAQFNRPTFADLITDPDANNFSAPAGWYPVSYDRESDGWGDQAHPFNQKRSMIPETEVWSIYGQVDYELTDNMGMYAEFLHNRRNTQQQSVRQFWYADFPQIPGGRVDGWEGGAVMMPVNITDHFGTETDVHYTRAVLGLEGSIGDWDWDLSYQNSYNWGRYTNDIIFRDSMLMGQRTQQADADGNLRTCAIGERTQFSDKACINMNWLDADLINGNPSQSVRNFLFGEDVGHTVYKQQTVEGYITGDLFELPAGMVGTAVGASFQTDEIEDTPGFHTRNGNSWGLTGAGITAGKSNTRAVFAELNIPVLHDKPFVESLDVTASGRWTDVSTYGSDTTYKLSAHWEVAGGLSVRASKGTSFRSPALFELYLDAQTGFLGQTVDPCLDWANRLEAGTIAQRVADNCATVVPATYTTPGSSITSVTSGGLGRLGAETSVNKNLGIVWKNASDSFIGSIDYYKYDIKGQISNVGGANVLNTCYNSENFPNEPLCNQIVRRNGGQNGLDFGVETVFGGYTNVANQIARGVDVGFNYTNDFSFGTLRVNYQHNIQLKRSFQLFSTSTPSQYVGDVGDPKHSSVLRVTLIRDDLRLNWTTNYFGKTDDYKYFANGNLTTYRGAQYEFIADTPTTIYHTASASRIFGDFDVTVGVRNLFDKEPPQVSLASGLLRTGNAPLYSQYDLLGRRVFANITYNF</sequence>
<dbReference type="PROSITE" id="PS52016">
    <property type="entry name" value="TONB_DEPENDENT_REC_3"/>
    <property type="match status" value="1"/>
</dbReference>
<keyword evidence="5 9" id="KW-0798">TonB box</keyword>
<comment type="subcellular location">
    <subcellularLocation>
        <location evidence="1 8">Cell outer membrane</location>
        <topology evidence="1 8">Multi-pass membrane protein</topology>
    </subcellularLocation>
</comment>
<evidence type="ECO:0000313" key="13">
    <source>
        <dbReference type="Proteomes" id="UP001336314"/>
    </source>
</evidence>
<protein>
    <submittedName>
        <fullName evidence="12">TonB-dependent receptor</fullName>
    </submittedName>
</protein>
<keyword evidence="4 8" id="KW-0812">Transmembrane</keyword>
<evidence type="ECO:0000256" key="6">
    <source>
        <dbReference type="ARBA" id="ARBA00023136"/>
    </source>
</evidence>
<dbReference type="Gene3D" id="2.40.170.20">
    <property type="entry name" value="TonB-dependent receptor, beta-barrel domain"/>
    <property type="match status" value="1"/>
</dbReference>
<comment type="caution">
    <text evidence="12">The sequence shown here is derived from an EMBL/GenBank/DDBJ whole genome shotgun (WGS) entry which is preliminary data.</text>
</comment>
<keyword evidence="7 8" id="KW-0998">Cell outer membrane</keyword>
<dbReference type="Pfam" id="PF00593">
    <property type="entry name" value="TonB_dep_Rec_b-barrel"/>
    <property type="match status" value="1"/>
</dbReference>
<dbReference type="InterPro" id="IPR039426">
    <property type="entry name" value="TonB-dep_rcpt-like"/>
</dbReference>
<evidence type="ECO:0000256" key="3">
    <source>
        <dbReference type="ARBA" id="ARBA00022452"/>
    </source>
</evidence>
<dbReference type="PANTHER" id="PTHR47234:SF2">
    <property type="entry name" value="TONB-DEPENDENT RECEPTOR"/>
    <property type="match status" value="1"/>
</dbReference>
<dbReference type="InterPro" id="IPR036942">
    <property type="entry name" value="Beta-barrel_TonB_sf"/>
</dbReference>
<feature type="domain" description="TonB-dependent receptor plug" evidence="11">
    <location>
        <begin position="35"/>
        <end position="154"/>
    </location>
</feature>
<evidence type="ECO:0000259" key="11">
    <source>
        <dbReference type="Pfam" id="PF07715"/>
    </source>
</evidence>
<reference evidence="12 13" key="1">
    <citation type="submission" date="2023-07" db="EMBL/GenBank/DDBJ databases">
        <title>Alkalimonas sp., MEB108 novel, alkaliphilic bacterium isolated from Lonar Lake, India.</title>
        <authorList>
            <person name="Joshi A."/>
            <person name="Thite S."/>
        </authorList>
    </citation>
    <scope>NUCLEOTIDE SEQUENCE [LARGE SCALE GENOMIC DNA]</scope>
    <source>
        <strain evidence="12 13">MEB108</strain>
    </source>
</reference>
<dbReference type="InterPro" id="IPR000531">
    <property type="entry name" value="Beta-barrel_TonB"/>
</dbReference>
<name>A0ABU7J5R2_9GAMM</name>
<gene>
    <name evidence="12" type="ORF">QWY20_09405</name>
</gene>
<comment type="similarity">
    <text evidence="8 9">Belongs to the TonB-dependent receptor family.</text>
</comment>
<dbReference type="Pfam" id="PF07715">
    <property type="entry name" value="Plug"/>
    <property type="match status" value="1"/>
</dbReference>
<keyword evidence="3 8" id="KW-1134">Transmembrane beta strand</keyword>
<evidence type="ECO:0000256" key="4">
    <source>
        <dbReference type="ARBA" id="ARBA00022692"/>
    </source>
</evidence>
<organism evidence="12 13">
    <name type="scientific">Alkalimonas cellulosilytica</name>
    <dbReference type="NCBI Taxonomy" id="3058395"/>
    <lineage>
        <taxon>Bacteria</taxon>
        <taxon>Pseudomonadati</taxon>
        <taxon>Pseudomonadota</taxon>
        <taxon>Gammaproteobacteria</taxon>
        <taxon>Alkalimonas</taxon>
    </lineage>
</organism>
<proteinExistence type="inferred from homology"/>
<evidence type="ECO:0000256" key="1">
    <source>
        <dbReference type="ARBA" id="ARBA00004571"/>
    </source>
</evidence>
<evidence type="ECO:0000256" key="9">
    <source>
        <dbReference type="RuleBase" id="RU003357"/>
    </source>
</evidence>
<dbReference type="Gene3D" id="2.170.130.10">
    <property type="entry name" value="TonB-dependent receptor, plug domain"/>
    <property type="match status" value="1"/>
</dbReference>
<keyword evidence="6 8" id="KW-0472">Membrane</keyword>
<keyword evidence="2 8" id="KW-0813">Transport</keyword>
<dbReference type="EMBL" id="JAUHLI010000008">
    <property type="protein sequence ID" value="MEE2001668.1"/>
    <property type="molecule type" value="Genomic_DNA"/>
</dbReference>
<dbReference type="InterPro" id="IPR037066">
    <property type="entry name" value="Plug_dom_sf"/>
</dbReference>
<evidence type="ECO:0000256" key="8">
    <source>
        <dbReference type="PROSITE-ProRule" id="PRU01360"/>
    </source>
</evidence>
<dbReference type="PANTHER" id="PTHR47234">
    <property type="match status" value="1"/>
</dbReference>
<evidence type="ECO:0000256" key="7">
    <source>
        <dbReference type="ARBA" id="ARBA00023237"/>
    </source>
</evidence>
<dbReference type="InterPro" id="IPR012910">
    <property type="entry name" value="Plug_dom"/>
</dbReference>
<accession>A0ABU7J5R2</accession>
<feature type="domain" description="TonB-dependent receptor-like beta-barrel" evidence="10">
    <location>
        <begin position="408"/>
        <end position="926"/>
    </location>
</feature>
<evidence type="ECO:0000313" key="12">
    <source>
        <dbReference type="EMBL" id="MEE2001668.1"/>
    </source>
</evidence>
<dbReference type="SUPFAM" id="SSF56935">
    <property type="entry name" value="Porins"/>
    <property type="match status" value="1"/>
</dbReference>